<sequence length="60" mass="6834">MDSSALNRFELVSRSRLLGSSKELEECEPLTWWEYFFGPTSKTAEETVRIVDGKTGTSLF</sequence>
<dbReference type="AlphaFoldDB" id="A0A3P7P4W4"/>
<dbReference type="EMBL" id="UYRU01116062">
    <property type="protein sequence ID" value="VDN45343.1"/>
    <property type="molecule type" value="Genomic_DNA"/>
</dbReference>
<evidence type="ECO:0000313" key="1">
    <source>
        <dbReference type="EMBL" id="VDN45343.1"/>
    </source>
</evidence>
<name>A0A3P7P4W4_DIBLA</name>
<reference evidence="1 2" key="1">
    <citation type="submission" date="2018-11" db="EMBL/GenBank/DDBJ databases">
        <authorList>
            <consortium name="Pathogen Informatics"/>
        </authorList>
    </citation>
    <scope>NUCLEOTIDE SEQUENCE [LARGE SCALE GENOMIC DNA]</scope>
</reference>
<evidence type="ECO:0000313" key="2">
    <source>
        <dbReference type="Proteomes" id="UP000281553"/>
    </source>
</evidence>
<keyword evidence="2" id="KW-1185">Reference proteome</keyword>
<feature type="non-terminal residue" evidence="1">
    <location>
        <position position="60"/>
    </location>
</feature>
<accession>A0A3P7P4W4</accession>
<protein>
    <submittedName>
        <fullName evidence="1">Uncharacterized protein</fullName>
    </submittedName>
</protein>
<gene>
    <name evidence="1" type="ORF">DILT_LOCUS19578</name>
</gene>
<proteinExistence type="predicted"/>
<dbReference type="OrthoDB" id="6287109at2759"/>
<organism evidence="1 2">
    <name type="scientific">Dibothriocephalus latus</name>
    <name type="common">Fish tapeworm</name>
    <name type="synonym">Diphyllobothrium latum</name>
    <dbReference type="NCBI Taxonomy" id="60516"/>
    <lineage>
        <taxon>Eukaryota</taxon>
        <taxon>Metazoa</taxon>
        <taxon>Spiralia</taxon>
        <taxon>Lophotrochozoa</taxon>
        <taxon>Platyhelminthes</taxon>
        <taxon>Cestoda</taxon>
        <taxon>Eucestoda</taxon>
        <taxon>Diphyllobothriidea</taxon>
        <taxon>Diphyllobothriidae</taxon>
        <taxon>Dibothriocephalus</taxon>
    </lineage>
</organism>
<dbReference type="Proteomes" id="UP000281553">
    <property type="component" value="Unassembled WGS sequence"/>
</dbReference>